<comment type="similarity">
    <text evidence="1">Belongs to the RAD52 family.</text>
</comment>
<dbReference type="Gene3D" id="3.30.390.80">
    <property type="entry name" value="DNA repair protein Rad52/59/22"/>
    <property type="match status" value="1"/>
</dbReference>
<dbReference type="InterPro" id="IPR004585">
    <property type="entry name" value="DNA_recomb/repair_Rad52"/>
</dbReference>
<dbReference type="GO" id="GO:0000730">
    <property type="term" value="P:DNA recombinase assembly"/>
    <property type="evidence" value="ECO:0007669"/>
    <property type="project" value="InterPro"/>
</dbReference>
<accession>A0A6A6XE74</accession>
<feature type="compositionally biased region" description="Polar residues" evidence="6">
    <location>
        <begin position="276"/>
        <end position="285"/>
    </location>
</feature>
<evidence type="ECO:0000256" key="2">
    <source>
        <dbReference type="ARBA" id="ARBA00022763"/>
    </source>
</evidence>
<dbReference type="OrthoDB" id="206565at2759"/>
<dbReference type="GO" id="GO:0005634">
    <property type="term" value="C:nucleus"/>
    <property type="evidence" value="ECO:0007669"/>
    <property type="project" value="InterPro"/>
</dbReference>
<evidence type="ECO:0000313" key="8">
    <source>
        <dbReference type="Proteomes" id="UP000799757"/>
    </source>
</evidence>
<dbReference type="GO" id="GO:0006312">
    <property type="term" value="P:mitotic recombination"/>
    <property type="evidence" value="ECO:0007669"/>
    <property type="project" value="TreeGrafter"/>
</dbReference>
<dbReference type="SUPFAM" id="SSF54768">
    <property type="entry name" value="dsRNA-binding domain-like"/>
    <property type="match status" value="1"/>
</dbReference>
<dbReference type="Pfam" id="PF04098">
    <property type="entry name" value="Rad52_Rad22"/>
    <property type="match status" value="1"/>
</dbReference>
<feature type="compositionally biased region" description="Low complexity" evidence="6">
    <location>
        <begin position="399"/>
        <end position="408"/>
    </location>
</feature>
<gene>
    <name evidence="7" type="ORF">K505DRAFT_28132</name>
</gene>
<dbReference type="AlphaFoldDB" id="A0A6A6XE74"/>
<feature type="compositionally biased region" description="Polar residues" evidence="6">
    <location>
        <begin position="448"/>
        <end position="457"/>
    </location>
</feature>
<dbReference type="EMBL" id="MU001894">
    <property type="protein sequence ID" value="KAF2794333.1"/>
    <property type="molecule type" value="Genomic_DNA"/>
</dbReference>
<feature type="compositionally biased region" description="Pro residues" evidence="6">
    <location>
        <begin position="424"/>
        <end position="436"/>
    </location>
</feature>
<feature type="compositionally biased region" description="Low complexity" evidence="6">
    <location>
        <begin position="373"/>
        <end position="391"/>
    </location>
</feature>
<dbReference type="PANTHER" id="PTHR12132:SF1">
    <property type="entry name" value="DNA REPAIR PROTEIN RAD52 HOMOLOG"/>
    <property type="match status" value="1"/>
</dbReference>
<dbReference type="InterPro" id="IPR042525">
    <property type="entry name" value="Rad52_Rad59_Rad22_sf"/>
</dbReference>
<keyword evidence="4" id="KW-0234">DNA repair</keyword>
<feature type="compositionally biased region" description="Polar residues" evidence="6">
    <location>
        <begin position="318"/>
        <end position="352"/>
    </location>
</feature>
<dbReference type="InterPro" id="IPR007232">
    <property type="entry name" value="Rad52_Rad59_Rad22"/>
</dbReference>
<dbReference type="PANTHER" id="PTHR12132">
    <property type="entry name" value="DNA REPAIR AND RECOMBINATION PROTEIN RAD52, RAD59"/>
    <property type="match status" value="1"/>
</dbReference>
<evidence type="ECO:0000256" key="5">
    <source>
        <dbReference type="ARBA" id="ARBA00077224"/>
    </source>
</evidence>
<feature type="region of interest" description="Disordered" evidence="6">
    <location>
        <begin position="262"/>
        <end position="600"/>
    </location>
</feature>
<feature type="compositionally biased region" description="Basic and acidic residues" evidence="6">
    <location>
        <begin position="576"/>
        <end position="589"/>
    </location>
</feature>
<dbReference type="NCBIfam" id="TIGR00607">
    <property type="entry name" value="rad52"/>
    <property type="match status" value="1"/>
</dbReference>
<dbReference type="InterPro" id="IPR041247">
    <property type="entry name" value="Rad52_fam"/>
</dbReference>
<keyword evidence="2" id="KW-0227">DNA damage</keyword>
<evidence type="ECO:0000256" key="4">
    <source>
        <dbReference type="ARBA" id="ARBA00023204"/>
    </source>
</evidence>
<evidence type="ECO:0000313" key="7">
    <source>
        <dbReference type="EMBL" id="KAF2794333.1"/>
    </source>
</evidence>
<evidence type="ECO:0000256" key="3">
    <source>
        <dbReference type="ARBA" id="ARBA00023172"/>
    </source>
</evidence>
<dbReference type="Proteomes" id="UP000799757">
    <property type="component" value="Unassembled WGS sequence"/>
</dbReference>
<organism evidence="7 8">
    <name type="scientific">Melanomma pulvis-pyrius CBS 109.77</name>
    <dbReference type="NCBI Taxonomy" id="1314802"/>
    <lineage>
        <taxon>Eukaryota</taxon>
        <taxon>Fungi</taxon>
        <taxon>Dikarya</taxon>
        <taxon>Ascomycota</taxon>
        <taxon>Pezizomycotina</taxon>
        <taxon>Dothideomycetes</taxon>
        <taxon>Pleosporomycetidae</taxon>
        <taxon>Pleosporales</taxon>
        <taxon>Melanommataceae</taxon>
        <taxon>Melanomma</taxon>
    </lineage>
</organism>
<keyword evidence="3" id="KW-0233">DNA recombination</keyword>
<sequence>MPAPGDQYNSPNIQNPFEERVVNKFTAQEIATLQSRLNKQLGPEYISYRPGGGGTSVAYLEGQKAIALANDVFGFNGWSSSLHQVQIDFVDENPQNGKISLGLSLIVRVTLKDGTYHEDIGYGSIENSKGKAAAFEKAKKEAATDGLKRALRSFGNVLGNCLYDKDYIKKVKPMKVKPVAFQEGQLHRHPDFAPRMKEEEVTVKKEPHRTPVRTNQIIRTKTEALGMSGTADFDDEFGENFFDGVEISEHQGDEFTFETVSAAGESAPKALDSSRPADQSSDIASNRTTPGPNGPPRQPIPRQHQNQNHGPGRPPVNPQNVRGPQMPSLQHNNPLNARGPQTPNPQQNNTRPDLNRRMNAPTVDIHAPPKPQQPQQNHPANQQPMQNQQPHRPIPPQVQQPNQAQNQGAPPPKSGADDTTTSAPNPPTNQRPPGPPVGFVTSRAAEKLQNSDSTTSLAHLPAFNPHAESPLPKEKRTPGIDHTRSTHIKRQEVGIPEKPEPPAQPQLGGFQRTGGSAFKGPNFINPQQNTNRKIGMPGMSPLANRGAYKPPSAAGGVKRPPLQDVSNQGGGGGEGQGHEIKRPRLETKGAENAGADAVGT</sequence>
<reference evidence="7" key="1">
    <citation type="journal article" date="2020" name="Stud. Mycol.">
        <title>101 Dothideomycetes genomes: a test case for predicting lifestyles and emergence of pathogens.</title>
        <authorList>
            <person name="Haridas S."/>
            <person name="Albert R."/>
            <person name="Binder M."/>
            <person name="Bloem J."/>
            <person name="Labutti K."/>
            <person name="Salamov A."/>
            <person name="Andreopoulos B."/>
            <person name="Baker S."/>
            <person name="Barry K."/>
            <person name="Bills G."/>
            <person name="Bluhm B."/>
            <person name="Cannon C."/>
            <person name="Castanera R."/>
            <person name="Culley D."/>
            <person name="Daum C."/>
            <person name="Ezra D."/>
            <person name="Gonzalez J."/>
            <person name="Henrissat B."/>
            <person name="Kuo A."/>
            <person name="Liang C."/>
            <person name="Lipzen A."/>
            <person name="Lutzoni F."/>
            <person name="Magnuson J."/>
            <person name="Mondo S."/>
            <person name="Nolan M."/>
            <person name="Ohm R."/>
            <person name="Pangilinan J."/>
            <person name="Park H.-J."/>
            <person name="Ramirez L."/>
            <person name="Alfaro M."/>
            <person name="Sun H."/>
            <person name="Tritt A."/>
            <person name="Yoshinaga Y."/>
            <person name="Zwiers L.-H."/>
            <person name="Turgeon B."/>
            <person name="Goodwin S."/>
            <person name="Spatafora J."/>
            <person name="Crous P."/>
            <person name="Grigoriev I."/>
        </authorList>
    </citation>
    <scope>NUCLEOTIDE SEQUENCE</scope>
    <source>
        <strain evidence="7">CBS 109.77</strain>
    </source>
</reference>
<dbReference type="GO" id="GO:0003697">
    <property type="term" value="F:single-stranded DNA binding"/>
    <property type="evidence" value="ECO:0007669"/>
    <property type="project" value="UniProtKB-ARBA"/>
</dbReference>
<dbReference type="GO" id="GO:0045002">
    <property type="term" value="P:double-strand break repair via single-strand annealing"/>
    <property type="evidence" value="ECO:0007669"/>
    <property type="project" value="InterPro"/>
</dbReference>
<keyword evidence="8" id="KW-1185">Reference proteome</keyword>
<evidence type="ECO:0000256" key="6">
    <source>
        <dbReference type="SAM" id="MobiDB-lite"/>
    </source>
</evidence>
<name>A0A6A6XE74_9PLEO</name>
<protein>
    <recommendedName>
        <fullName evidence="5">RAD52 homolog</fullName>
    </recommendedName>
</protein>
<dbReference type="FunFam" id="3.30.390.80:FF:000001">
    <property type="entry name" value="DNA repair protein RAD52 homolog"/>
    <property type="match status" value="1"/>
</dbReference>
<evidence type="ECO:0000256" key="1">
    <source>
        <dbReference type="ARBA" id="ARBA00006638"/>
    </source>
</evidence>
<feature type="compositionally biased region" description="Basic and acidic residues" evidence="6">
    <location>
        <begin position="471"/>
        <end position="500"/>
    </location>
</feature>
<proteinExistence type="inferred from homology"/>